<keyword evidence="1" id="KW-0472">Membrane</keyword>
<organism evidence="2 3">
    <name type="scientific">Pseudomarimonas salicorniae</name>
    <dbReference type="NCBI Taxonomy" id="2933270"/>
    <lineage>
        <taxon>Bacteria</taxon>
        <taxon>Pseudomonadati</taxon>
        <taxon>Pseudomonadota</taxon>
        <taxon>Gammaproteobacteria</taxon>
        <taxon>Lysobacterales</taxon>
        <taxon>Lysobacteraceae</taxon>
        <taxon>Pseudomarimonas</taxon>
    </lineage>
</organism>
<dbReference type="NCBIfam" id="TIGR04510">
    <property type="entry name" value="mod_pep_cyc"/>
    <property type="match status" value="1"/>
</dbReference>
<dbReference type="InterPro" id="IPR001054">
    <property type="entry name" value="A/G_cyclase"/>
</dbReference>
<dbReference type="InterPro" id="IPR050697">
    <property type="entry name" value="Adenylyl/Guanylyl_Cyclase_3/4"/>
</dbReference>
<evidence type="ECO:0000256" key="1">
    <source>
        <dbReference type="SAM" id="Phobius"/>
    </source>
</evidence>
<feature type="transmembrane region" description="Helical" evidence="1">
    <location>
        <begin position="225"/>
        <end position="243"/>
    </location>
</feature>
<reference evidence="2" key="1">
    <citation type="submission" date="2022-04" db="EMBL/GenBank/DDBJ databases">
        <title>Lysobacter sp. CAU 1642 isolated from sea sand.</title>
        <authorList>
            <person name="Kim W."/>
        </authorList>
    </citation>
    <scope>NUCLEOTIDE SEQUENCE</scope>
    <source>
        <strain evidence="2">CAU 1642</strain>
    </source>
</reference>
<keyword evidence="1" id="KW-1133">Transmembrane helix</keyword>
<dbReference type="SUPFAM" id="SSF55073">
    <property type="entry name" value="Nucleotide cyclase"/>
    <property type="match status" value="1"/>
</dbReference>
<dbReference type="InterPro" id="IPR011990">
    <property type="entry name" value="TPR-like_helical_dom_sf"/>
</dbReference>
<dbReference type="Proteomes" id="UP001431449">
    <property type="component" value="Unassembled WGS sequence"/>
</dbReference>
<protein>
    <submittedName>
        <fullName evidence="2">Peptide modification system cyclase</fullName>
    </submittedName>
</protein>
<dbReference type="EMBL" id="JALNMH010000004">
    <property type="protein sequence ID" value="MCK7593197.1"/>
    <property type="molecule type" value="Genomic_DNA"/>
</dbReference>
<evidence type="ECO:0000313" key="3">
    <source>
        <dbReference type="Proteomes" id="UP001431449"/>
    </source>
</evidence>
<dbReference type="SUPFAM" id="SSF48452">
    <property type="entry name" value="TPR-like"/>
    <property type="match status" value="1"/>
</dbReference>
<proteinExistence type="predicted"/>
<comment type="caution">
    <text evidence="2">The sequence shown here is derived from an EMBL/GenBank/DDBJ whole genome shotgun (WGS) entry which is preliminary data.</text>
</comment>
<keyword evidence="1" id="KW-0812">Transmembrane</keyword>
<gene>
    <name evidence="2" type="ORF">M0G41_05875</name>
</gene>
<name>A0ABT0GF72_9GAMM</name>
<dbReference type="InterPro" id="IPR029787">
    <property type="entry name" value="Nucleotide_cyclase"/>
</dbReference>
<evidence type="ECO:0000313" key="2">
    <source>
        <dbReference type="EMBL" id="MCK7593197.1"/>
    </source>
</evidence>
<dbReference type="InterPro" id="IPR030966">
    <property type="entry name" value="Mod_pep_cyc"/>
</dbReference>
<dbReference type="CDD" id="cd07302">
    <property type="entry name" value="CHD"/>
    <property type="match status" value="1"/>
</dbReference>
<dbReference type="Gene3D" id="3.30.70.1230">
    <property type="entry name" value="Nucleotide cyclase"/>
    <property type="match status" value="1"/>
</dbReference>
<dbReference type="RefSeq" id="WP_248206414.1">
    <property type="nucleotide sequence ID" value="NZ_JALNMH010000004.1"/>
</dbReference>
<sequence>MLAPEASVAVDLTPSAARLRCVLICDLADSTALIERIGDARASVVLRQHDRIARQALVRHHGQEIDKTDGFLALFERPIEAVAFALDYQQQLRKLGEDNGLQLRTRVGIHVGELLSWRNASADVAAGAKPVEVEGLAKAIAARLMSLADPGQVLLSESAYSLALRARGELSPEWQARWCEHGPYRLHGVGRPMPVFEVGTAANPPHPPGDKIKARRLRPWYRWPPVYVALLLALIAAPLWYALQPTPAIAFVERDWVVLGNVRNVTDRGDLGPALESAFRISLEQSRHVNLLSELAVRETLQRMQDIPVDSAIDREVGAEIALRRGARAVIIPTVAEVGGRLRFSAELVEPHSRATVYAAWADGVGADSALGSVDRVVRDLRASLNEDLAIITEESRPLPEVSTSSLEALRAFARARELLNGSRREEAVTVLRQALILDGNFDLARLSLATIEMSRGDYEKAVEELRLIPLDNPRLSARERLQVDAVRAWLESGPHETYRRWKALGELYPDHLPAFANLAHVAADELLLFDEAFEAMSMALRPSYALQRSAHLSLATIELSRNRVAEAAGQLEAARQIDPEDSFFVFADVAFARGDLEEARRRLGEPAARAERPTSRYSRLLRLTSVELEAGRLEAARKLWEDGSPQGDDEASTALRHLERLVLASLPGASPDAEALAGIARLGATETEDEVEALRSQREFRAMLAALLLARNGEPGEARALLARPATVQTAQTHPINADLRSVLEAEVALQEGRASAALDLLQSSLRDTSLVLVRHQALRSALAAGDDEAARRHADWLLANRGRAIAEINHRMVLQPMNVRALAEAAAARAATAAPIGP</sequence>
<accession>A0ABT0GF72</accession>
<dbReference type="Gene3D" id="1.25.40.10">
    <property type="entry name" value="Tetratricopeptide repeat domain"/>
    <property type="match status" value="2"/>
</dbReference>
<dbReference type="PANTHER" id="PTHR43081">
    <property type="entry name" value="ADENYLATE CYCLASE, TERMINAL-DIFFERENTIATION SPECIFIC-RELATED"/>
    <property type="match status" value="1"/>
</dbReference>
<keyword evidence="3" id="KW-1185">Reference proteome</keyword>
<dbReference type="PANTHER" id="PTHR43081:SF19">
    <property type="entry name" value="PH-SENSITIVE ADENYLATE CYCLASE RV1264"/>
    <property type="match status" value="1"/>
</dbReference>